<accession>A0A653KTA0</accession>
<gene>
    <name evidence="1" type="ORF">AERO8C_120291</name>
</gene>
<organism evidence="1 2">
    <name type="scientific">Aeromonas veronii</name>
    <dbReference type="NCBI Taxonomy" id="654"/>
    <lineage>
        <taxon>Bacteria</taxon>
        <taxon>Pseudomonadati</taxon>
        <taxon>Pseudomonadota</taxon>
        <taxon>Gammaproteobacteria</taxon>
        <taxon>Aeromonadales</taxon>
        <taxon>Aeromonadaceae</taxon>
        <taxon>Aeromonas</taxon>
    </lineage>
</organism>
<name>A0A653KTA0_AERVE</name>
<protein>
    <submittedName>
        <fullName evidence="1">Uncharacterized protein</fullName>
    </submittedName>
</protein>
<dbReference type="EMBL" id="CABWLC010000004">
    <property type="protein sequence ID" value="VXA81794.1"/>
    <property type="molecule type" value="Genomic_DNA"/>
</dbReference>
<evidence type="ECO:0000313" key="2">
    <source>
        <dbReference type="Proteomes" id="UP000439123"/>
    </source>
</evidence>
<reference evidence="1 2" key="1">
    <citation type="submission" date="2019-10" db="EMBL/GenBank/DDBJ databases">
        <authorList>
            <person name="Karimi E."/>
        </authorList>
    </citation>
    <scope>NUCLEOTIDE SEQUENCE [LARGE SCALE GENOMIC DNA]</scope>
    <source>
        <strain evidence="1">Aeromonas sp. 8C</strain>
    </source>
</reference>
<evidence type="ECO:0000313" key="1">
    <source>
        <dbReference type="EMBL" id="VXA81794.1"/>
    </source>
</evidence>
<dbReference type="AlphaFoldDB" id="A0A653KTA0"/>
<proteinExistence type="predicted"/>
<dbReference type="Proteomes" id="UP000439123">
    <property type="component" value="Unassembled WGS sequence"/>
</dbReference>
<sequence length="39" mass="4425">MRFKWSFMGFYRSFFVSRVTGITIPGSPAVLDSAPLAKR</sequence>